<protein>
    <submittedName>
        <fullName evidence="5">Transcriptional regulator</fullName>
    </submittedName>
</protein>
<dbReference type="AlphaFoldDB" id="A0A3R9N1H1"/>
<dbReference type="Proteomes" id="UP000270291">
    <property type="component" value="Unassembled WGS sequence"/>
</dbReference>
<dbReference type="Gene3D" id="1.10.10.10">
    <property type="entry name" value="Winged helix-like DNA-binding domain superfamily/Winged helix DNA-binding domain"/>
    <property type="match status" value="1"/>
</dbReference>
<reference evidence="5 6" key="1">
    <citation type="submission" date="2018-12" db="EMBL/GenBank/DDBJ databases">
        <authorList>
            <person name="Feng G."/>
            <person name="Zhu H."/>
        </authorList>
    </citation>
    <scope>NUCLEOTIDE SEQUENCE [LARGE SCALE GENOMIC DNA]</scope>
    <source>
        <strain evidence="5 6">LMG 26000</strain>
    </source>
</reference>
<keyword evidence="6" id="KW-1185">Reference proteome</keyword>
<dbReference type="PANTHER" id="PTHR33204:SF29">
    <property type="entry name" value="TRANSCRIPTIONAL REGULATOR"/>
    <property type="match status" value="1"/>
</dbReference>
<dbReference type="Pfam" id="PF01638">
    <property type="entry name" value="HxlR"/>
    <property type="match status" value="1"/>
</dbReference>
<keyword evidence="2" id="KW-0238">DNA-binding</keyword>
<organism evidence="5 6">
    <name type="scientific">Hymenobacter perfusus</name>
    <dbReference type="NCBI Taxonomy" id="1236770"/>
    <lineage>
        <taxon>Bacteria</taxon>
        <taxon>Pseudomonadati</taxon>
        <taxon>Bacteroidota</taxon>
        <taxon>Cytophagia</taxon>
        <taxon>Cytophagales</taxon>
        <taxon>Hymenobacteraceae</taxon>
        <taxon>Hymenobacter</taxon>
    </lineage>
</organism>
<dbReference type="RefSeq" id="WP_125434978.1">
    <property type="nucleotide sequence ID" value="NZ_RWIU01000001.1"/>
</dbReference>
<dbReference type="InterPro" id="IPR036390">
    <property type="entry name" value="WH_DNA-bd_sf"/>
</dbReference>
<dbReference type="SUPFAM" id="SSF46785">
    <property type="entry name" value="Winged helix' DNA-binding domain"/>
    <property type="match status" value="1"/>
</dbReference>
<dbReference type="PROSITE" id="PS51118">
    <property type="entry name" value="HTH_HXLR"/>
    <property type="match status" value="1"/>
</dbReference>
<keyword evidence="1" id="KW-0805">Transcription regulation</keyword>
<evidence type="ECO:0000259" key="4">
    <source>
        <dbReference type="PROSITE" id="PS51118"/>
    </source>
</evidence>
<comment type="caution">
    <text evidence="5">The sequence shown here is derived from an EMBL/GenBank/DDBJ whole genome shotgun (WGS) entry which is preliminary data.</text>
</comment>
<proteinExistence type="predicted"/>
<accession>A0A3R9N1H1</accession>
<keyword evidence="3" id="KW-0804">Transcription</keyword>
<dbReference type="GO" id="GO:0003677">
    <property type="term" value="F:DNA binding"/>
    <property type="evidence" value="ECO:0007669"/>
    <property type="project" value="UniProtKB-KW"/>
</dbReference>
<evidence type="ECO:0000256" key="2">
    <source>
        <dbReference type="ARBA" id="ARBA00023125"/>
    </source>
</evidence>
<evidence type="ECO:0000256" key="3">
    <source>
        <dbReference type="ARBA" id="ARBA00023163"/>
    </source>
</evidence>
<sequence length="127" mass="14511">MPKKEECIHYVRPVRDVLELLAGKWKVPLLVALAVRSRKFNELERLLEGITPRTLSKELKGLEVNELVQRIVCATTPVTVEYSLTAYGDTFEDVIATLRSWGLTHRARLLERTEPEQTTFMCGNLAE</sequence>
<dbReference type="InterPro" id="IPR002577">
    <property type="entry name" value="HTH_HxlR"/>
</dbReference>
<dbReference type="PANTHER" id="PTHR33204">
    <property type="entry name" value="TRANSCRIPTIONAL REGULATOR, MARR FAMILY"/>
    <property type="match status" value="1"/>
</dbReference>
<feature type="domain" description="HTH hxlR-type" evidence="4">
    <location>
        <begin position="7"/>
        <end position="110"/>
    </location>
</feature>
<evidence type="ECO:0000313" key="6">
    <source>
        <dbReference type="Proteomes" id="UP000270291"/>
    </source>
</evidence>
<evidence type="ECO:0000313" key="5">
    <source>
        <dbReference type="EMBL" id="RSK45845.1"/>
    </source>
</evidence>
<dbReference type="OrthoDB" id="769662at2"/>
<evidence type="ECO:0000256" key="1">
    <source>
        <dbReference type="ARBA" id="ARBA00023015"/>
    </source>
</evidence>
<gene>
    <name evidence="5" type="ORF">EI293_01320</name>
</gene>
<name>A0A3R9N1H1_9BACT</name>
<dbReference type="EMBL" id="RWIU01000001">
    <property type="protein sequence ID" value="RSK45845.1"/>
    <property type="molecule type" value="Genomic_DNA"/>
</dbReference>
<dbReference type="InterPro" id="IPR036388">
    <property type="entry name" value="WH-like_DNA-bd_sf"/>
</dbReference>